<feature type="chain" id="PRO_5022243296" description="DUF1795 domain-containing protein" evidence="1">
    <location>
        <begin position="24"/>
        <end position="176"/>
    </location>
</feature>
<evidence type="ECO:0008006" key="3">
    <source>
        <dbReference type="Google" id="ProtNLM"/>
    </source>
</evidence>
<organism evidence="2">
    <name type="scientific">Serratia fonticola</name>
    <dbReference type="NCBI Taxonomy" id="47917"/>
    <lineage>
        <taxon>Bacteria</taxon>
        <taxon>Pseudomonadati</taxon>
        <taxon>Pseudomonadota</taxon>
        <taxon>Gammaproteobacteria</taxon>
        <taxon>Enterobacterales</taxon>
        <taxon>Yersiniaceae</taxon>
        <taxon>Serratia</taxon>
    </lineage>
</organism>
<dbReference type="AlphaFoldDB" id="A0A542BQ45"/>
<accession>A0A542BQ45</accession>
<gene>
    <name evidence="2" type="ORF">FHU10_4434</name>
</gene>
<sequence length="176" mass="19607">MKGKIKNIILSVFVLFFAASAMAEAVKVEKVDVLDKRVSLNMPTSFSEMSKAEVKAKYPANSRPTEVYTNAETTVNFAFNYTVNKIAENQLDAFAQQMKQMLAQFSPKISKVKVNGQQAVLFDFVTPAADTEIHNLMLAMSVDGRLLLTTFNTTKEEASQWLEVGRESLLSVQVNK</sequence>
<evidence type="ECO:0000313" key="2">
    <source>
        <dbReference type="EMBL" id="TVZ71782.1"/>
    </source>
</evidence>
<name>A0A542BQ45_SERFO</name>
<dbReference type="OrthoDB" id="6623559at2"/>
<dbReference type="Gene3D" id="3.40.1000.10">
    <property type="entry name" value="Mog1/PsbP, alpha/beta/alpha sandwich"/>
    <property type="match status" value="1"/>
</dbReference>
<reference evidence="2" key="2">
    <citation type="submission" date="2019-08" db="EMBL/GenBank/DDBJ databases">
        <title>Investigation of anaerobic lignin degradation for improved lignocellulosic biofuels.</title>
        <authorList>
            <person name="Deangelis K.PhD."/>
        </authorList>
    </citation>
    <scope>NUCLEOTIDE SEQUENCE [LARGE SCALE GENOMIC DNA]</scope>
    <source>
        <strain evidence="2">128R</strain>
    </source>
</reference>
<evidence type="ECO:0000256" key="1">
    <source>
        <dbReference type="SAM" id="SignalP"/>
    </source>
</evidence>
<proteinExistence type="predicted"/>
<protein>
    <recommendedName>
        <fullName evidence="3">DUF1795 domain-containing protein</fullName>
    </recommendedName>
</protein>
<feature type="signal peptide" evidence="1">
    <location>
        <begin position="1"/>
        <end position="23"/>
    </location>
</feature>
<comment type="caution">
    <text evidence="2">The sequence shown here is derived from an EMBL/GenBank/DDBJ whole genome shotgun (WGS) entry which is preliminary data.</text>
</comment>
<keyword evidence="1" id="KW-0732">Signal</keyword>
<dbReference type="EMBL" id="VISQ01000001">
    <property type="protein sequence ID" value="TVZ71782.1"/>
    <property type="molecule type" value="Genomic_DNA"/>
</dbReference>
<reference evidence="2" key="1">
    <citation type="submission" date="2019-06" db="EMBL/GenBank/DDBJ databases">
        <authorList>
            <person name="Deangelis K."/>
            <person name="Huntemann M."/>
            <person name="Clum A."/>
            <person name="Pillay M."/>
            <person name="Palaniappan K."/>
            <person name="Varghese N."/>
            <person name="Mikhailova N."/>
            <person name="Stamatis D."/>
            <person name="Reddy T."/>
            <person name="Daum C."/>
            <person name="Shapiro N."/>
            <person name="Ivanova N."/>
            <person name="Kyrpides N."/>
            <person name="Woyke T."/>
        </authorList>
    </citation>
    <scope>NUCLEOTIDE SEQUENCE [LARGE SCALE GENOMIC DNA]</scope>
    <source>
        <strain evidence="2">128R</strain>
    </source>
</reference>